<gene>
    <name evidence="2" type="ORF">E2C01_067398</name>
</gene>
<sequence length="62" mass="6828">MTDEPKYKPSPPRNTLWQGGAAEGGGRGRVRQSEEGGLYRVRVRRKAVDGWVLCRGWVGEGG</sequence>
<dbReference type="AlphaFoldDB" id="A0A5B7HKW0"/>
<organism evidence="2 3">
    <name type="scientific">Portunus trituberculatus</name>
    <name type="common">Swimming crab</name>
    <name type="synonym">Neptunus trituberculatus</name>
    <dbReference type="NCBI Taxonomy" id="210409"/>
    <lineage>
        <taxon>Eukaryota</taxon>
        <taxon>Metazoa</taxon>
        <taxon>Ecdysozoa</taxon>
        <taxon>Arthropoda</taxon>
        <taxon>Crustacea</taxon>
        <taxon>Multicrustacea</taxon>
        <taxon>Malacostraca</taxon>
        <taxon>Eumalacostraca</taxon>
        <taxon>Eucarida</taxon>
        <taxon>Decapoda</taxon>
        <taxon>Pleocyemata</taxon>
        <taxon>Brachyura</taxon>
        <taxon>Eubrachyura</taxon>
        <taxon>Portunoidea</taxon>
        <taxon>Portunidae</taxon>
        <taxon>Portuninae</taxon>
        <taxon>Portunus</taxon>
    </lineage>
</organism>
<evidence type="ECO:0000313" key="2">
    <source>
        <dbReference type="EMBL" id="MPC73080.1"/>
    </source>
</evidence>
<evidence type="ECO:0000256" key="1">
    <source>
        <dbReference type="SAM" id="MobiDB-lite"/>
    </source>
</evidence>
<reference evidence="2 3" key="1">
    <citation type="submission" date="2019-05" db="EMBL/GenBank/DDBJ databases">
        <title>Another draft genome of Portunus trituberculatus and its Hox gene families provides insights of decapod evolution.</title>
        <authorList>
            <person name="Jeong J.-H."/>
            <person name="Song I."/>
            <person name="Kim S."/>
            <person name="Choi T."/>
            <person name="Kim D."/>
            <person name="Ryu S."/>
            <person name="Kim W."/>
        </authorList>
    </citation>
    <scope>NUCLEOTIDE SEQUENCE [LARGE SCALE GENOMIC DNA]</scope>
    <source>
        <tissue evidence="2">Muscle</tissue>
    </source>
</reference>
<dbReference type="EMBL" id="VSRR010036041">
    <property type="protein sequence ID" value="MPC73080.1"/>
    <property type="molecule type" value="Genomic_DNA"/>
</dbReference>
<proteinExistence type="predicted"/>
<feature type="region of interest" description="Disordered" evidence="1">
    <location>
        <begin position="1"/>
        <end position="32"/>
    </location>
</feature>
<evidence type="ECO:0000313" key="3">
    <source>
        <dbReference type="Proteomes" id="UP000324222"/>
    </source>
</evidence>
<keyword evidence="3" id="KW-1185">Reference proteome</keyword>
<protein>
    <submittedName>
        <fullName evidence="2">Uncharacterized protein</fullName>
    </submittedName>
</protein>
<accession>A0A5B7HKW0</accession>
<comment type="caution">
    <text evidence="2">The sequence shown here is derived from an EMBL/GenBank/DDBJ whole genome shotgun (WGS) entry which is preliminary data.</text>
</comment>
<dbReference type="Proteomes" id="UP000324222">
    <property type="component" value="Unassembled WGS sequence"/>
</dbReference>
<name>A0A5B7HKW0_PORTR</name>